<accession>A0A1L3LQM3</accession>
<dbReference type="RefSeq" id="WP_064254010.1">
    <property type="nucleotide sequence ID" value="NZ_CP013107.1"/>
</dbReference>
<evidence type="ECO:0000313" key="1">
    <source>
        <dbReference type="EMBL" id="APG92394.1"/>
    </source>
</evidence>
<dbReference type="EMBL" id="CP013107">
    <property type="protein sequence ID" value="APG92394.1"/>
    <property type="molecule type" value="Genomic_DNA"/>
</dbReference>
<dbReference type="KEGG" id="same:SAMCFNEI73_Ch3130"/>
<reference evidence="1 2" key="1">
    <citation type="submission" date="2015-10" db="EMBL/GenBank/DDBJ databases">
        <title>Genomic differences between typical nodule nitrogen-fixing rhizobial strains and those coming from bean seeds.</title>
        <authorList>
            <person name="Peralta H."/>
            <person name="Aguilar-Vera A."/>
            <person name="Diaz R."/>
            <person name="Mora Y."/>
            <person name="Martinez-Batallar G."/>
            <person name="Salazar E."/>
            <person name="Vargas-Lagunas C."/>
            <person name="Encarnacion S."/>
            <person name="Girard L."/>
            <person name="Mora J."/>
        </authorList>
    </citation>
    <scope>NUCLEOTIDE SEQUENCE [LARGE SCALE GENOMIC DNA]</scope>
    <source>
        <strain evidence="1 2">CFNEI 73</strain>
    </source>
</reference>
<dbReference type="Proteomes" id="UP000182306">
    <property type="component" value="Chromosome"/>
</dbReference>
<keyword evidence="2" id="KW-1185">Reference proteome</keyword>
<dbReference type="OrthoDB" id="8304872at2"/>
<gene>
    <name evidence="1" type="ORF">SAMCFNEI73_Ch3130</name>
</gene>
<organism evidence="1 2">
    <name type="scientific">Sinorhizobium americanum</name>
    <dbReference type="NCBI Taxonomy" id="194963"/>
    <lineage>
        <taxon>Bacteria</taxon>
        <taxon>Pseudomonadati</taxon>
        <taxon>Pseudomonadota</taxon>
        <taxon>Alphaproteobacteria</taxon>
        <taxon>Hyphomicrobiales</taxon>
        <taxon>Rhizobiaceae</taxon>
        <taxon>Sinorhizobium/Ensifer group</taxon>
        <taxon>Sinorhizobium</taxon>
    </lineage>
</organism>
<protein>
    <submittedName>
        <fullName evidence="1">Uncharacterized protein</fullName>
    </submittedName>
</protein>
<dbReference type="AlphaFoldDB" id="A0A1L3LQM3"/>
<dbReference type="Gene3D" id="1.10.287.1490">
    <property type="match status" value="1"/>
</dbReference>
<name>A0A1L3LQM3_9HYPH</name>
<proteinExistence type="predicted"/>
<dbReference type="STRING" id="194963.SAMCFNEI73_Ch3130"/>
<sequence>MIEYALLFALGFLTAAILGLLVAPAIQKRIVRFAEDRLKATMPLSPQEVRAQRDAARATFAVENAKMSQTLRRERDKGVALMLEKERALTEAQRLAGENTDLHTQLADMNVDAADMRSTVRQLELRIADMRAAFDNLQRDTGAKNETIRALNSQIDRQATELDNLRIDLAARETQMEHLKSRAAGLSDEREALRASLKTENARAREMELRLGREENRIRQLETKLARETTANADRESALERRAEEIERLKTRVKAANQEIRDATKAMRLAGTKPPKRVEQHPVAQGLAVEGAHEAQHSLDPTVLSDDLRNRATALSERLASSKTAAHDEALREEMAQIAAGMVALTAAREGSSSPIHGLLDREETGKPGPSKSLATRAKEMLPPE</sequence>
<evidence type="ECO:0000313" key="2">
    <source>
        <dbReference type="Proteomes" id="UP000182306"/>
    </source>
</evidence>